<protein>
    <submittedName>
        <fullName evidence="1">Uncharacterized protein</fullName>
    </submittedName>
</protein>
<reference evidence="1" key="1">
    <citation type="journal article" date="2014" name="Front. Microbiol.">
        <title>High frequency of phylogenetically diverse reductive dehalogenase-homologous genes in deep subseafloor sedimentary metagenomes.</title>
        <authorList>
            <person name="Kawai M."/>
            <person name="Futagami T."/>
            <person name="Toyoda A."/>
            <person name="Takaki Y."/>
            <person name="Nishi S."/>
            <person name="Hori S."/>
            <person name="Arai W."/>
            <person name="Tsubouchi T."/>
            <person name="Morono Y."/>
            <person name="Uchiyama I."/>
            <person name="Ito T."/>
            <person name="Fujiyama A."/>
            <person name="Inagaki F."/>
            <person name="Takami H."/>
        </authorList>
    </citation>
    <scope>NUCLEOTIDE SEQUENCE</scope>
    <source>
        <strain evidence="1">Expedition CK06-06</strain>
    </source>
</reference>
<dbReference type="EMBL" id="BART01000935">
    <property type="protein sequence ID" value="GAG59089.1"/>
    <property type="molecule type" value="Genomic_DNA"/>
</dbReference>
<accession>X0YRQ7</accession>
<gene>
    <name evidence="1" type="ORF">S01H4_03716</name>
</gene>
<feature type="non-terminal residue" evidence="1">
    <location>
        <position position="1"/>
    </location>
</feature>
<comment type="caution">
    <text evidence="1">The sequence shown here is derived from an EMBL/GenBank/DDBJ whole genome shotgun (WGS) entry which is preliminary data.</text>
</comment>
<sequence length="37" mass="4794">WAIYVKWSKKEMRPYRKIQNMLKNEFDYFRHGTTTYY</sequence>
<organism evidence="1">
    <name type="scientific">marine sediment metagenome</name>
    <dbReference type="NCBI Taxonomy" id="412755"/>
    <lineage>
        <taxon>unclassified sequences</taxon>
        <taxon>metagenomes</taxon>
        <taxon>ecological metagenomes</taxon>
    </lineage>
</organism>
<dbReference type="AlphaFoldDB" id="X0YRQ7"/>
<proteinExistence type="predicted"/>
<name>X0YRQ7_9ZZZZ</name>
<evidence type="ECO:0000313" key="1">
    <source>
        <dbReference type="EMBL" id="GAG59089.1"/>
    </source>
</evidence>